<dbReference type="InterPro" id="IPR023774">
    <property type="entry name" value="Put_metal_dep_hydrolase_YfiT"/>
</dbReference>
<evidence type="ECO:0000313" key="6">
    <source>
        <dbReference type="EMBL" id="NJX15606.1"/>
    </source>
</evidence>
<feature type="domain" description="DinB-like" evidence="5">
    <location>
        <begin position="34"/>
        <end position="171"/>
    </location>
</feature>
<accession>A0ABX1DEG6</accession>
<dbReference type="NCBIfam" id="NF009807">
    <property type="entry name" value="PRK13291.1"/>
    <property type="match status" value="1"/>
</dbReference>
<dbReference type="HAMAP" id="MF_01256">
    <property type="entry name" value="YfiT_hydrol"/>
    <property type="match status" value="1"/>
</dbReference>
<proteinExistence type="inferred from homology"/>
<evidence type="ECO:0000256" key="3">
    <source>
        <dbReference type="ARBA" id="ARBA00022801"/>
    </source>
</evidence>
<comment type="caution">
    <text evidence="6">The sequence shown here is derived from an EMBL/GenBank/DDBJ whole genome shotgun (WGS) entry which is preliminary data.</text>
</comment>
<dbReference type="Pfam" id="PF12867">
    <property type="entry name" value="DinB_2"/>
    <property type="match status" value="1"/>
</dbReference>
<reference evidence="6 7" key="1">
    <citation type="submission" date="2020-03" db="EMBL/GenBank/DDBJ databases">
        <title>Tamlana sp. nov, isolated from XXX.</title>
        <authorList>
            <person name="Cao W.R."/>
        </authorList>
    </citation>
    <scope>NUCLEOTIDE SEQUENCE [LARGE SCALE GENOMIC DNA]</scope>
    <source>
        <strain evidence="6 7">HST1-43</strain>
    </source>
</reference>
<dbReference type="GO" id="GO:0016787">
    <property type="term" value="F:hydrolase activity"/>
    <property type="evidence" value="ECO:0007669"/>
    <property type="project" value="UniProtKB-KW"/>
</dbReference>
<keyword evidence="3 6" id="KW-0378">Hydrolase</keyword>
<dbReference type="InterPro" id="IPR034660">
    <property type="entry name" value="DinB/YfiT-like"/>
</dbReference>
<gene>
    <name evidence="6" type="ORF">HC176_08895</name>
</gene>
<organism evidence="6 7">
    <name type="scientific">Tamlana crocina</name>
    <dbReference type="NCBI Taxonomy" id="393006"/>
    <lineage>
        <taxon>Bacteria</taxon>
        <taxon>Pseudomonadati</taxon>
        <taxon>Bacteroidota</taxon>
        <taxon>Flavobacteriia</taxon>
        <taxon>Flavobacteriales</taxon>
        <taxon>Flavobacteriaceae</taxon>
        <taxon>Tamlana</taxon>
    </lineage>
</organism>
<evidence type="ECO:0000256" key="4">
    <source>
        <dbReference type="ARBA" id="ARBA00022833"/>
    </source>
</evidence>
<dbReference type="RefSeq" id="WP_167917845.1">
    <property type="nucleotide sequence ID" value="NZ_JAAVJS010000010.1"/>
</dbReference>
<keyword evidence="7" id="KW-1185">Reference proteome</keyword>
<keyword evidence="1" id="KW-0963">Cytoplasm</keyword>
<evidence type="ECO:0000256" key="2">
    <source>
        <dbReference type="ARBA" id="ARBA00022723"/>
    </source>
</evidence>
<dbReference type="InterPro" id="IPR024775">
    <property type="entry name" value="DinB-like"/>
</dbReference>
<evidence type="ECO:0000313" key="7">
    <source>
        <dbReference type="Proteomes" id="UP000760545"/>
    </source>
</evidence>
<evidence type="ECO:0000256" key="1">
    <source>
        <dbReference type="ARBA" id="ARBA00022490"/>
    </source>
</evidence>
<name>A0ABX1DEG6_9FLAO</name>
<dbReference type="SUPFAM" id="SSF109854">
    <property type="entry name" value="DinB/YfiT-like putative metalloenzymes"/>
    <property type="match status" value="1"/>
</dbReference>
<protein>
    <submittedName>
        <fullName evidence="6">Metal-dependent hydrolase</fullName>
    </submittedName>
</protein>
<dbReference type="EMBL" id="JAAVJS010000010">
    <property type="protein sequence ID" value="NJX15606.1"/>
    <property type="molecule type" value="Genomic_DNA"/>
</dbReference>
<keyword evidence="2" id="KW-0479">Metal-binding</keyword>
<sequence length="184" mass="21936">MTDKELENLKYPIGKFNQPTDITNQEIENWISVLEQFPDRLEALVINLSKEQLNTPYRPGGWNIRQVVHHLADSHHHCYSRLKWTLTEDAPLIKAYFEDRWAELIDYNTAPIELSLTYLKALHAKIVYLLKHLNEEDLNRYFVHPETNSNFTLKYTIGNYVWHSNHHYAHIENLLKRKGWLKND</sequence>
<dbReference type="Proteomes" id="UP000760545">
    <property type="component" value="Unassembled WGS sequence"/>
</dbReference>
<keyword evidence="4" id="KW-0862">Zinc</keyword>
<evidence type="ECO:0000259" key="5">
    <source>
        <dbReference type="Pfam" id="PF12867"/>
    </source>
</evidence>
<dbReference type="Gene3D" id="1.20.120.450">
    <property type="entry name" value="dinb family like domain"/>
    <property type="match status" value="1"/>
</dbReference>